<keyword evidence="1" id="KW-0547">Nucleotide-binding</keyword>
<organism evidence="5 6">
    <name type="scientific">Mycobacterium aquaticum</name>
    <dbReference type="NCBI Taxonomy" id="1927124"/>
    <lineage>
        <taxon>Bacteria</taxon>
        <taxon>Bacillati</taxon>
        <taxon>Actinomycetota</taxon>
        <taxon>Actinomycetes</taxon>
        <taxon>Mycobacteriales</taxon>
        <taxon>Mycobacteriaceae</taxon>
        <taxon>Mycobacterium</taxon>
    </lineage>
</organism>
<keyword evidence="6" id="KW-1185">Reference proteome</keyword>
<dbReference type="Gene3D" id="3.90.640.10">
    <property type="entry name" value="Actin, Chain A, domain 4"/>
    <property type="match status" value="1"/>
</dbReference>
<dbReference type="GO" id="GO:0140662">
    <property type="term" value="F:ATP-dependent protein folding chaperone"/>
    <property type="evidence" value="ECO:0007669"/>
    <property type="project" value="InterPro"/>
</dbReference>
<dbReference type="InterPro" id="IPR043129">
    <property type="entry name" value="ATPase_NBD"/>
</dbReference>
<dbReference type="PANTHER" id="PTHR42749:SF1">
    <property type="entry name" value="CELL SHAPE-DETERMINING PROTEIN MREB"/>
    <property type="match status" value="1"/>
</dbReference>
<evidence type="ECO:0000256" key="1">
    <source>
        <dbReference type="ARBA" id="ARBA00022741"/>
    </source>
</evidence>
<dbReference type="EMBL" id="MVHF01000060">
    <property type="protein sequence ID" value="ORA23615.1"/>
    <property type="molecule type" value="Genomic_DNA"/>
</dbReference>
<feature type="region of interest" description="Disordered" evidence="4">
    <location>
        <begin position="471"/>
        <end position="626"/>
    </location>
</feature>
<keyword evidence="3" id="KW-0143">Chaperone</keyword>
<sequence length="626" mass="63257">MRGCLGLSVGASNLTAVVDQAPIVRRSVLTLYRDRMPEVGVLDGDGLVISGFVERVGDPIPLLAADGSAHRGEQLLAAAVESLTRIASPAQRPERTVVAVPAYWGPAAFDAARAAMPGVRVVSDAVAALTAMQAHPGLPARGIVALADFGATGTSLTLADAGARFAPIGQTVRYDDFSGDLVDQELLRHVLSSLDADASGTAAVAALSRLREESRAAKERLSYEAATGLPGPAPGSTLRLTRAELEAVVDAPLRGVIEALHDLLRRNGVHPAQLAALVTVGGTARIPLVTQRLSEAFRMSVTTVSQAQVVTAIGAGLLARRGEAETAATRAVTAAPFVAASTTGTVAASSLAPAALAWSVSDPAAEVMDYIPESVSEDSARPAFVFAEAPREPAAAARTPWYRGIVVCAAALLTVVGTAGLLLSAHADKLDATPAGGPAAAPGLAPAEAPLAQVGAAPPTRTVVVQDPAVPAPAPAVSPSSAPYSVQRQQAASAPAPQAAPAPALPQAADPAPADIPAPAAVPPAPELPPIPQLPIPALPLPQLPVPQLPVPQLPIPTFTPPAPPAHTPAPTPEPTQTPTPEPTHTHTAPPPPPTQTQAPEPTAAPSSPPKPSHSTEPTTSAVPAP</sequence>
<name>A0A1X0A161_9MYCO</name>
<evidence type="ECO:0000313" key="6">
    <source>
        <dbReference type="Proteomes" id="UP000192448"/>
    </source>
</evidence>
<evidence type="ECO:0000256" key="4">
    <source>
        <dbReference type="SAM" id="MobiDB-lite"/>
    </source>
</evidence>
<dbReference type="Gene3D" id="3.30.420.40">
    <property type="match status" value="2"/>
</dbReference>
<proteinExistence type="predicted"/>
<comment type="caution">
    <text evidence="5">The sequence shown here is derived from an EMBL/GenBank/DDBJ whole genome shotgun (WGS) entry which is preliminary data.</text>
</comment>
<dbReference type="PANTHER" id="PTHR42749">
    <property type="entry name" value="CELL SHAPE-DETERMINING PROTEIN MREB"/>
    <property type="match status" value="1"/>
</dbReference>
<protein>
    <recommendedName>
        <fullName evidence="7">Molecular chaperone</fullName>
    </recommendedName>
</protein>
<evidence type="ECO:0008006" key="7">
    <source>
        <dbReference type="Google" id="ProtNLM"/>
    </source>
</evidence>
<reference evidence="5 6" key="1">
    <citation type="submission" date="2017-02" db="EMBL/GenBank/DDBJ databases">
        <title>The new phylogeny of genus Mycobacterium.</title>
        <authorList>
            <person name="Tortoli E."/>
            <person name="Trovato A."/>
            <person name="Cirillo D.M."/>
        </authorList>
    </citation>
    <scope>NUCLEOTIDE SEQUENCE [LARGE SCALE GENOMIC DNA]</scope>
    <source>
        <strain evidence="5 6">RW6</strain>
    </source>
</reference>
<dbReference type="Pfam" id="PF00012">
    <property type="entry name" value="HSP70"/>
    <property type="match status" value="1"/>
</dbReference>
<gene>
    <name evidence="5" type="ORF">BST13_34855</name>
</gene>
<feature type="compositionally biased region" description="Low complexity" evidence="4">
    <location>
        <begin position="477"/>
        <end position="497"/>
    </location>
</feature>
<feature type="compositionally biased region" description="Pro residues" evidence="4">
    <location>
        <begin position="514"/>
        <end position="582"/>
    </location>
</feature>
<keyword evidence="2" id="KW-0067">ATP-binding</keyword>
<dbReference type="SUPFAM" id="SSF53067">
    <property type="entry name" value="Actin-like ATPase domain"/>
    <property type="match status" value="1"/>
</dbReference>
<dbReference type="STRING" id="1927124.BST13_34855"/>
<evidence type="ECO:0000256" key="2">
    <source>
        <dbReference type="ARBA" id="ARBA00022840"/>
    </source>
</evidence>
<dbReference type="InterPro" id="IPR013126">
    <property type="entry name" value="Hsp_70_fam"/>
</dbReference>
<dbReference type="GO" id="GO:0005524">
    <property type="term" value="F:ATP binding"/>
    <property type="evidence" value="ECO:0007669"/>
    <property type="project" value="UniProtKB-KW"/>
</dbReference>
<evidence type="ECO:0000313" key="5">
    <source>
        <dbReference type="EMBL" id="ORA23615.1"/>
    </source>
</evidence>
<evidence type="ECO:0000256" key="3">
    <source>
        <dbReference type="ARBA" id="ARBA00023186"/>
    </source>
</evidence>
<dbReference type="Proteomes" id="UP000192448">
    <property type="component" value="Unassembled WGS sequence"/>
</dbReference>
<dbReference type="AlphaFoldDB" id="A0A1X0A161"/>
<dbReference type="OrthoDB" id="5173286at2"/>
<feature type="compositionally biased region" description="Low complexity" evidence="4">
    <location>
        <begin position="596"/>
        <end position="606"/>
    </location>
</feature>
<accession>A0A1X0A161</accession>